<accession>A0A9P5XY40</accession>
<keyword evidence="2" id="KW-1185">Reference proteome</keyword>
<evidence type="ECO:0000313" key="2">
    <source>
        <dbReference type="Proteomes" id="UP000807353"/>
    </source>
</evidence>
<name>A0A9P5XY40_9AGAR</name>
<reference evidence="1" key="1">
    <citation type="submission" date="2020-11" db="EMBL/GenBank/DDBJ databases">
        <authorList>
            <consortium name="DOE Joint Genome Institute"/>
            <person name="Ahrendt S."/>
            <person name="Riley R."/>
            <person name="Andreopoulos W."/>
            <person name="Labutti K."/>
            <person name="Pangilinan J."/>
            <person name="Ruiz-Duenas F.J."/>
            <person name="Barrasa J.M."/>
            <person name="Sanchez-Garcia M."/>
            <person name="Camarero S."/>
            <person name="Miyauchi S."/>
            <person name="Serrano A."/>
            <person name="Linde D."/>
            <person name="Babiker R."/>
            <person name="Drula E."/>
            <person name="Ayuso-Fernandez I."/>
            <person name="Pacheco R."/>
            <person name="Padilla G."/>
            <person name="Ferreira P."/>
            <person name="Barriuso J."/>
            <person name="Kellner H."/>
            <person name="Castanera R."/>
            <person name="Alfaro M."/>
            <person name="Ramirez L."/>
            <person name="Pisabarro A.G."/>
            <person name="Kuo A."/>
            <person name="Tritt A."/>
            <person name="Lipzen A."/>
            <person name="He G."/>
            <person name="Yan M."/>
            <person name="Ng V."/>
            <person name="Cullen D."/>
            <person name="Martin F."/>
            <person name="Rosso M.-N."/>
            <person name="Henrissat B."/>
            <person name="Hibbett D."/>
            <person name="Martinez A.T."/>
            <person name="Grigoriev I.V."/>
        </authorList>
    </citation>
    <scope>NUCLEOTIDE SEQUENCE</scope>
    <source>
        <strain evidence="1">CBS 247.69</strain>
    </source>
</reference>
<proteinExistence type="predicted"/>
<protein>
    <submittedName>
        <fullName evidence="1">Uncharacterized protein</fullName>
    </submittedName>
</protein>
<organism evidence="1 2">
    <name type="scientific">Collybia nuda</name>
    <dbReference type="NCBI Taxonomy" id="64659"/>
    <lineage>
        <taxon>Eukaryota</taxon>
        <taxon>Fungi</taxon>
        <taxon>Dikarya</taxon>
        <taxon>Basidiomycota</taxon>
        <taxon>Agaricomycotina</taxon>
        <taxon>Agaricomycetes</taxon>
        <taxon>Agaricomycetidae</taxon>
        <taxon>Agaricales</taxon>
        <taxon>Tricholomatineae</taxon>
        <taxon>Clitocybaceae</taxon>
        <taxon>Collybia</taxon>
    </lineage>
</organism>
<dbReference type="AlphaFoldDB" id="A0A9P5XY40"/>
<sequence length="75" mass="8902">MAELKRDICNIGDSSKLNAEVLDLKERLEKYLPEHVRYASQLWHKHLLDTGFPDELCMKTSRFFSLRVCYIGWRS</sequence>
<gene>
    <name evidence="1" type="ORF">BDZ94DRAFT_1272420</name>
</gene>
<dbReference type="Proteomes" id="UP000807353">
    <property type="component" value="Unassembled WGS sequence"/>
</dbReference>
<dbReference type="EMBL" id="MU150360">
    <property type="protein sequence ID" value="KAF9457726.1"/>
    <property type="molecule type" value="Genomic_DNA"/>
</dbReference>
<comment type="caution">
    <text evidence="1">The sequence shown here is derived from an EMBL/GenBank/DDBJ whole genome shotgun (WGS) entry which is preliminary data.</text>
</comment>
<evidence type="ECO:0000313" key="1">
    <source>
        <dbReference type="EMBL" id="KAF9457726.1"/>
    </source>
</evidence>